<evidence type="ECO:0000256" key="1">
    <source>
        <dbReference type="ARBA" id="ARBA00022679"/>
    </source>
</evidence>
<dbReference type="InterPro" id="IPR001264">
    <property type="entry name" value="Glyco_trans_51"/>
</dbReference>
<keyword evidence="1" id="KW-0808">Transferase</keyword>
<dbReference type="Proteomes" id="UP001232536">
    <property type="component" value="Unassembled WGS sequence"/>
</dbReference>
<dbReference type="SUPFAM" id="SSF53955">
    <property type="entry name" value="Lysozyme-like"/>
    <property type="match status" value="1"/>
</dbReference>
<proteinExistence type="predicted"/>
<accession>A0ABT9DCT3</accession>
<dbReference type="PANTHER" id="PTHR32282:SF33">
    <property type="entry name" value="PEPTIDOGLYCAN GLYCOSYLTRANSFERASE"/>
    <property type="match status" value="1"/>
</dbReference>
<dbReference type="Gene3D" id="1.10.3810.10">
    <property type="entry name" value="Biosynthetic peptidoglycan transglycosylase-like"/>
    <property type="match status" value="1"/>
</dbReference>
<keyword evidence="2" id="KW-0472">Membrane</keyword>
<gene>
    <name evidence="4" type="ORF">Q6348_07400</name>
</gene>
<reference evidence="4 5" key="1">
    <citation type="submission" date="2023-07" db="EMBL/GenBank/DDBJ databases">
        <title>Description of novel actinomycetes strains, isolated from tidal flat sediment.</title>
        <authorList>
            <person name="Lu C."/>
        </authorList>
    </citation>
    <scope>NUCLEOTIDE SEQUENCE [LARGE SCALE GENOMIC DNA]</scope>
    <source>
        <strain evidence="4 5">SYSU T00b441</strain>
    </source>
</reference>
<dbReference type="InterPro" id="IPR050396">
    <property type="entry name" value="Glycosyltr_51/Transpeptidase"/>
</dbReference>
<evidence type="ECO:0000256" key="2">
    <source>
        <dbReference type="SAM" id="Phobius"/>
    </source>
</evidence>
<feature type="domain" description="Glycosyl transferase family 51" evidence="3">
    <location>
        <begin position="88"/>
        <end position="241"/>
    </location>
</feature>
<feature type="transmembrane region" description="Helical" evidence="2">
    <location>
        <begin position="34"/>
        <end position="57"/>
    </location>
</feature>
<keyword evidence="2" id="KW-0812">Transmembrane</keyword>
<dbReference type="RefSeq" id="WP_304600660.1">
    <property type="nucleotide sequence ID" value="NZ_JAUQYP010000001.1"/>
</dbReference>
<sequence length="263" mass="27688">MSPTHVDLAAPPGAVVRRPAIRGRRVPSTRRRRLLVAAVGVPVAIALAVLAAVGALWPMTPAVADAPQRVQAIMAAHGGTRLTALPNPDRVGQALIATEDSRFWSTPGVDPVAVGRVAWATVRGRGDVGGAGLAQQLAKNLYRPSGPAAWREAQQVELAFKLEHAYSRETILRMYLSAVYFGHGYWGLPAAAQGYFGVAPSQLTWGQAAVLAGIVQAPSADDPLKHPDRAAARQGHVLRRLVATGVLTTDQAAAAARRGLQLP</sequence>
<evidence type="ECO:0000313" key="5">
    <source>
        <dbReference type="Proteomes" id="UP001232536"/>
    </source>
</evidence>
<organism evidence="4 5">
    <name type="scientific">Actinotalea lenta</name>
    <dbReference type="NCBI Taxonomy" id="3064654"/>
    <lineage>
        <taxon>Bacteria</taxon>
        <taxon>Bacillati</taxon>
        <taxon>Actinomycetota</taxon>
        <taxon>Actinomycetes</taxon>
        <taxon>Micrococcales</taxon>
        <taxon>Cellulomonadaceae</taxon>
        <taxon>Actinotalea</taxon>
    </lineage>
</organism>
<keyword evidence="2" id="KW-1133">Transmembrane helix</keyword>
<comment type="caution">
    <text evidence="4">The sequence shown here is derived from an EMBL/GenBank/DDBJ whole genome shotgun (WGS) entry which is preliminary data.</text>
</comment>
<keyword evidence="5" id="KW-1185">Reference proteome</keyword>
<evidence type="ECO:0000313" key="4">
    <source>
        <dbReference type="EMBL" id="MDO8107023.1"/>
    </source>
</evidence>
<name>A0ABT9DCT3_9CELL</name>
<dbReference type="PANTHER" id="PTHR32282">
    <property type="entry name" value="BINDING PROTEIN TRANSPEPTIDASE, PUTATIVE-RELATED"/>
    <property type="match status" value="1"/>
</dbReference>
<dbReference type="InterPro" id="IPR023346">
    <property type="entry name" value="Lysozyme-like_dom_sf"/>
</dbReference>
<dbReference type="InterPro" id="IPR036950">
    <property type="entry name" value="PBP_transglycosylase"/>
</dbReference>
<dbReference type="Pfam" id="PF00912">
    <property type="entry name" value="Transgly"/>
    <property type="match status" value="1"/>
</dbReference>
<dbReference type="EMBL" id="JAUQYP010000001">
    <property type="protein sequence ID" value="MDO8107023.1"/>
    <property type="molecule type" value="Genomic_DNA"/>
</dbReference>
<evidence type="ECO:0000259" key="3">
    <source>
        <dbReference type="Pfam" id="PF00912"/>
    </source>
</evidence>
<protein>
    <submittedName>
        <fullName evidence="4">Biosynthetic peptidoglycan transglycosylase</fullName>
    </submittedName>
</protein>